<feature type="domain" description="SH3" evidence="7">
    <location>
        <begin position="2"/>
        <end position="64"/>
    </location>
</feature>
<dbReference type="FunCoup" id="A0A6J2VWM1">
    <property type="interactions" value="345"/>
</dbReference>
<dbReference type="SMART" id="SM00326">
    <property type="entry name" value="SH3"/>
    <property type="match status" value="1"/>
</dbReference>
<sequence>LSQTVLAKALFDNTAESPEELAFRKGDILMVLNQDQGGGPGWWLCSLHGRQGIAPANRLRLLQTSPAPAPANANATATDARRAPSVDSVYLSPRDDLDGVYLSPPSLGDGVYQSPGVTPTSRPGELRQSEGGRPRSHSSSGTRPRPDWDVGVTGRPRSPSLRGRGGEPGTVYQTPTSPAPLTAAAYTRSHGALASESVYLTPRPAAEAVADATYLSPREATGSGHSDGCYLVPRPSTTLLPNEELYQTPTSAVSATVPTEAKMQDGTCPKSSPSTSVNGSVPSQSKTGHEPPAMYQTPTPPGGAIQRTPINERKLHRGDSLPAVASPAPVQQRPLPVTARGSPRPLAKVGQKEPGAPFTPPVGRGKLSQGALRGSPLLARAGKAGVPGSPNFGRKPPPPAPPVRSVTRKDAWPSSPTTVTAAPKPVLQGSPAPPQQSREEEERHKGSERCKEVEKSADEKKKDSGTKTKKMEDKEYEDLDGQDQVYDTPPTNRWQRPVPAEEDESIYNTPRTVPVHLNQGSEIYDIPTLGLTPPPVAAAAEVEEEDVYSVPSLPGLPLVTGEIPALTETATGNVLSPGKLEPSLHSNAASEDVSEADGGIYDMPALTLEVPPSSSSRRLSISSTGSADVQWKTSLSALIQSALGSASQSSTLSRDLATSLAEILSAWKAGHAGDAPPPLQQIWSRLSDLLPALSVGGTAPPAEALVSMVQRALEDSALLLQSQERPRLPSQESLSRRPLPALPVAEVKPIAGGMGSRKGSWIQERPLPPPPTAAFPLPPAPVLLPPTVGRTEEDEQVNEYAGIGLTPAPPSYPTGDSVGYVKLQGKPEPHPDAQVESGSTQVITTAETRLSPSPPLPVSLSLEDSELLSFYSSQSRSHLSCLGDSIDALFASVKGNQPPRVFVSKAKSLIVTAHKLVFIGDTLARILSSSDLRAKVTTSSGRLCQALKSVVVATKGAAQNYPSFPATQEMVDRVADLSQHAAGFSGLLQRLAQIS</sequence>
<dbReference type="Pfam" id="PF12026">
    <property type="entry name" value="CAS_C"/>
    <property type="match status" value="1"/>
</dbReference>
<evidence type="ECO:0000256" key="5">
    <source>
        <dbReference type="PROSITE-ProRule" id="PRU00192"/>
    </source>
</evidence>
<dbReference type="RefSeq" id="XP_030636333.1">
    <property type="nucleotide sequence ID" value="XM_030780473.1"/>
</dbReference>
<evidence type="ECO:0000256" key="2">
    <source>
        <dbReference type="ARBA" id="ARBA00022443"/>
    </source>
</evidence>
<dbReference type="Pfam" id="PF00018">
    <property type="entry name" value="SH3_1"/>
    <property type="match status" value="1"/>
</dbReference>
<dbReference type="PANTHER" id="PTHR10654">
    <property type="entry name" value="CAS SCAFFOLDING PROTEIN"/>
    <property type="match status" value="1"/>
</dbReference>
<dbReference type="FunFam" id="2.30.30.40:FF:000009">
    <property type="entry name" value="Breast cancer anti-estrogen resistance 1"/>
    <property type="match status" value="1"/>
</dbReference>
<dbReference type="Gene3D" id="2.30.30.40">
    <property type="entry name" value="SH3 Domains"/>
    <property type="match status" value="1"/>
</dbReference>
<feature type="region of interest" description="Disordered" evidence="6">
    <location>
        <begin position="251"/>
        <end position="307"/>
    </location>
</feature>
<name>A0A6J2VWM1_CHACN</name>
<reference evidence="9" key="1">
    <citation type="submission" date="2025-08" db="UniProtKB">
        <authorList>
            <consortium name="RefSeq"/>
        </authorList>
    </citation>
    <scope>IDENTIFICATION</scope>
</reference>
<dbReference type="InterPro" id="IPR037362">
    <property type="entry name" value="CAS_fam"/>
</dbReference>
<dbReference type="InterPro" id="IPR036028">
    <property type="entry name" value="SH3-like_dom_sf"/>
</dbReference>
<evidence type="ECO:0000313" key="9">
    <source>
        <dbReference type="RefSeq" id="XP_030636333.1"/>
    </source>
</evidence>
<dbReference type="GO" id="GO:0005886">
    <property type="term" value="C:plasma membrane"/>
    <property type="evidence" value="ECO:0007669"/>
    <property type="project" value="TreeGrafter"/>
</dbReference>
<feature type="compositionally biased region" description="Basic and acidic residues" evidence="6">
    <location>
        <begin position="437"/>
        <end position="473"/>
    </location>
</feature>
<dbReference type="InterPro" id="IPR001452">
    <property type="entry name" value="SH3_domain"/>
</dbReference>
<keyword evidence="3" id="KW-0597">Phosphoprotein</keyword>
<dbReference type="GO" id="GO:0005737">
    <property type="term" value="C:cytoplasm"/>
    <property type="evidence" value="ECO:0007669"/>
    <property type="project" value="TreeGrafter"/>
</dbReference>
<dbReference type="PANTHER" id="PTHR10654:SF21">
    <property type="entry name" value="EMBRYONAL FYN-ASSOCIATED SUBSTRATE"/>
    <property type="match status" value="1"/>
</dbReference>
<feature type="compositionally biased region" description="Polar residues" evidence="6">
    <location>
        <begin position="269"/>
        <end position="286"/>
    </location>
</feature>
<feature type="region of interest" description="Disordered" evidence="6">
    <location>
        <begin position="320"/>
        <end position="511"/>
    </location>
</feature>
<evidence type="ECO:0000313" key="8">
    <source>
        <dbReference type="Proteomes" id="UP000504632"/>
    </source>
</evidence>
<keyword evidence="8" id="KW-1185">Reference proteome</keyword>
<organism evidence="8 9">
    <name type="scientific">Chanos chanos</name>
    <name type="common">Milkfish</name>
    <name type="synonym">Mugil chanos</name>
    <dbReference type="NCBI Taxonomy" id="29144"/>
    <lineage>
        <taxon>Eukaryota</taxon>
        <taxon>Metazoa</taxon>
        <taxon>Chordata</taxon>
        <taxon>Craniata</taxon>
        <taxon>Vertebrata</taxon>
        <taxon>Euteleostomi</taxon>
        <taxon>Actinopterygii</taxon>
        <taxon>Neopterygii</taxon>
        <taxon>Teleostei</taxon>
        <taxon>Ostariophysi</taxon>
        <taxon>Gonorynchiformes</taxon>
        <taxon>Chanidae</taxon>
        <taxon>Chanos</taxon>
    </lineage>
</organism>
<evidence type="ECO:0000256" key="4">
    <source>
        <dbReference type="ARBA" id="ARBA00022889"/>
    </source>
</evidence>
<dbReference type="GO" id="GO:0007155">
    <property type="term" value="P:cell adhesion"/>
    <property type="evidence" value="ECO:0007669"/>
    <property type="project" value="UniProtKB-KW"/>
</dbReference>
<dbReference type="SUPFAM" id="SSF50044">
    <property type="entry name" value="SH3-domain"/>
    <property type="match status" value="1"/>
</dbReference>
<keyword evidence="2 5" id="KW-0728">SH3 domain</keyword>
<dbReference type="GO" id="GO:0016477">
    <property type="term" value="P:cell migration"/>
    <property type="evidence" value="ECO:0007669"/>
    <property type="project" value="TreeGrafter"/>
</dbReference>
<feature type="compositionally biased region" description="Basic and acidic residues" evidence="6">
    <location>
        <begin position="124"/>
        <end position="133"/>
    </location>
</feature>
<dbReference type="FunFam" id="1.20.120.230:FF:000001">
    <property type="entry name" value="Breast cancer anti-estrogen resistance 1"/>
    <property type="match status" value="1"/>
</dbReference>
<dbReference type="InParanoid" id="A0A6J2VWM1"/>
<dbReference type="Gene3D" id="1.20.120.230">
    <property type="entry name" value="Alpha-catenin/vinculin-like"/>
    <property type="match status" value="1"/>
</dbReference>
<feature type="region of interest" description="Disordered" evidence="6">
    <location>
        <begin position="66"/>
        <end position="177"/>
    </location>
</feature>
<comment type="similarity">
    <text evidence="1">Belongs to the CAS family.</text>
</comment>
<dbReference type="GeneID" id="115817208"/>
<accession>A0A6J2VWM1</accession>
<dbReference type="PROSITE" id="PS50002">
    <property type="entry name" value="SH3"/>
    <property type="match status" value="1"/>
</dbReference>
<evidence type="ECO:0000256" key="1">
    <source>
        <dbReference type="ARBA" id="ARBA00007848"/>
    </source>
</evidence>
<dbReference type="CTD" id="10278"/>
<dbReference type="InterPro" id="IPR021901">
    <property type="entry name" value="CAS_C"/>
</dbReference>
<feature type="non-terminal residue" evidence="9">
    <location>
        <position position="1"/>
    </location>
</feature>
<keyword evidence="4" id="KW-0130">Cell adhesion</keyword>
<proteinExistence type="inferred from homology"/>
<evidence type="ECO:0000256" key="3">
    <source>
        <dbReference type="ARBA" id="ARBA00022553"/>
    </source>
</evidence>
<dbReference type="GO" id="GO:0007169">
    <property type="term" value="P:cell surface receptor protein tyrosine kinase signaling pathway"/>
    <property type="evidence" value="ECO:0007669"/>
    <property type="project" value="TreeGrafter"/>
</dbReference>
<dbReference type="Proteomes" id="UP000504632">
    <property type="component" value="Chromosome 7"/>
</dbReference>
<protein>
    <submittedName>
        <fullName evidence="9">Embryonal Fyn-associated substrate</fullName>
    </submittedName>
</protein>
<dbReference type="OrthoDB" id="5983572at2759"/>
<evidence type="ECO:0000259" key="7">
    <source>
        <dbReference type="PROSITE" id="PS50002"/>
    </source>
</evidence>
<dbReference type="AlphaFoldDB" id="A0A6J2VWM1"/>
<gene>
    <name evidence="9" type="primary">efs</name>
</gene>
<evidence type="ECO:0000256" key="6">
    <source>
        <dbReference type="SAM" id="MobiDB-lite"/>
    </source>
</evidence>